<feature type="region of interest" description="Disordered" evidence="1">
    <location>
        <begin position="95"/>
        <end position="114"/>
    </location>
</feature>
<dbReference type="AlphaFoldDB" id="A0A4P9WI44"/>
<feature type="compositionally biased region" description="Polar residues" evidence="1">
    <location>
        <begin position="216"/>
        <end position="225"/>
    </location>
</feature>
<evidence type="ECO:0000313" key="2">
    <source>
        <dbReference type="EMBL" id="RKO90790.1"/>
    </source>
</evidence>
<feature type="compositionally biased region" description="Polar residues" evidence="1">
    <location>
        <begin position="189"/>
        <end position="203"/>
    </location>
</feature>
<proteinExistence type="predicted"/>
<feature type="region of interest" description="Disordered" evidence="1">
    <location>
        <begin position="166"/>
        <end position="230"/>
    </location>
</feature>
<feature type="region of interest" description="Disordered" evidence="1">
    <location>
        <begin position="334"/>
        <end position="362"/>
    </location>
</feature>
<feature type="non-terminal residue" evidence="2">
    <location>
        <position position="1"/>
    </location>
</feature>
<accession>A0A4P9WI44</accession>
<protein>
    <submittedName>
        <fullName evidence="2">Uncharacterized protein</fullName>
    </submittedName>
</protein>
<evidence type="ECO:0000313" key="3">
    <source>
        <dbReference type="Proteomes" id="UP000269721"/>
    </source>
</evidence>
<keyword evidence="3" id="KW-1185">Reference proteome</keyword>
<name>A0A4P9WI44_9FUNG</name>
<dbReference type="EMBL" id="KZ995380">
    <property type="protein sequence ID" value="RKO90790.1"/>
    <property type="molecule type" value="Genomic_DNA"/>
</dbReference>
<gene>
    <name evidence="2" type="ORF">BDK51DRAFT_36824</name>
</gene>
<feature type="region of interest" description="Disordered" evidence="1">
    <location>
        <begin position="28"/>
        <end position="83"/>
    </location>
</feature>
<dbReference type="Proteomes" id="UP000269721">
    <property type="component" value="Unassembled WGS sequence"/>
</dbReference>
<organism evidence="2 3">
    <name type="scientific">Blyttiomyces helicus</name>
    <dbReference type="NCBI Taxonomy" id="388810"/>
    <lineage>
        <taxon>Eukaryota</taxon>
        <taxon>Fungi</taxon>
        <taxon>Fungi incertae sedis</taxon>
        <taxon>Chytridiomycota</taxon>
        <taxon>Chytridiomycota incertae sedis</taxon>
        <taxon>Chytridiomycetes</taxon>
        <taxon>Chytridiomycetes incertae sedis</taxon>
        <taxon>Blyttiomyces</taxon>
    </lineage>
</organism>
<sequence>NSTKPDSIFKYLGKGLVAGAAARAEYDGGVGAPALGAKADAEPVPDDEAHSRPSPRAGHDSAAAPAATSGTVPALPTPDAVPALATPGTALQSVTQSVHRRAHKSRVPSGSDVRNFFPFQPTPAHEFIARRAEVLGSIEAAAAGRHISELLFQSVKAELIARRRNDGADAGEVGGKDDASALNGDDTPAKQTPSTDPDQTPRTSIAAPPRKIAQVSAESSTTVYGSQHDIDAGRRESLIVPAPAEAAPAPSRHLIPLHLATTGSVVDTPRVSDSLERTLSVTPSATNESAFEVLPPTHTQHIAVPSAHLPAPQSIPDPDRIEVIGRVEHSRPEAPPVVIPRLPRHHEEEEEEDEPPEIKRSIWKRIPLFRGHHHISAYPD</sequence>
<reference evidence="3" key="1">
    <citation type="journal article" date="2018" name="Nat. Microbiol.">
        <title>Leveraging single-cell genomics to expand the fungal tree of life.</title>
        <authorList>
            <person name="Ahrendt S.R."/>
            <person name="Quandt C.A."/>
            <person name="Ciobanu D."/>
            <person name="Clum A."/>
            <person name="Salamov A."/>
            <person name="Andreopoulos B."/>
            <person name="Cheng J.F."/>
            <person name="Woyke T."/>
            <person name="Pelin A."/>
            <person name="Henrissat B."/>
            <person name="Reynolds N.K."/>
            <person name="Benny G.L."/>
            <person name="Smith M.E."/>
            <person name="James T.Y."/>
            <person name="Grigoriev I.V."/>
        </authorList>
    </citation>
    <scope>NUCLEOTIDE SEQUENCE [LARGE SCALE GENOMIC DNA]</scope>
</reference>
<evidence type="ECO:0000256" key="1">
    <source>
        <dbReference type="SAM" id="MobiDB-lite"/>
    </source>
</evidence>